<dbReference type="AlphaFoldDB" id="A0A8S1US42"/>
<sequence length="198" mass="23088">MEGIMVSMTSAVYHGSSMVKFNKQQNQLIKDNQAKLINDINDFIQSQAQTTVKTSNAQKNLSSLSNAKVVQTTNNRMYFGKFDCRKRKVINQKRSFYPINIQNKEDLKINNSVLENFADKNADGQSLDTRNIAQEEILMLTHPEALKAMSFMQQMNGILLQYFQFICLHFHRQIRIQKQESNSIKINLRMYHFQFFSC</sequence>
<accession>A0A8S1US42</accession>
<keyword evidence="2" id="KW-1185">Reference proteome</keyword>
<dbReference type="OrthoDB" id="1937899at2759"/>
<comment type="caution">
    <text evidence="1">The sequence shown here is derived from an EMBL/GenBank/DDBJ whole genome shotgun (WGS) entry which is preliminary data.</text>
</comment>
<gene>
    <name evidence="1" type="ORF">POCTA_138.1.T0510061</name>
</gene>
<evidence type="ECO:0000313" key="2">
    <source>
        <dbReference type="Proteomes" id="UP000683925"/>
    </source>
</evidence>
<proteinExistence type="predicted"/>
<dbReference type="EMBL" id="CAJJDP010000051">
    <property type="protein sequence ID" value="CAD8167990.1"/>
    <property type="molecule type" value="Genomic_DNA"/>
</dbReference>
<dbReference type="Proteomes" id="UP000683925">
    <property type="component" value="Unassembled WGS sequence"/>
</dbReference>
<organism evidence="1 2">
    <name type="scientific">Paramecium octaurelia</name>
    <dbReference type="NCBI Taxonomy" id="43137"/>
    <lineage>
        <taxon>Eukaryota</taxon>
        <taxon>Sar</taxon>
        <taxon>Alveolata</taxon>
        <taxon>Ciliophora</taxon>
        <taxon>Intramacronucleata</taxon>
        <taxon>Oligohymenophorea</taxon>
        <taxon>Peniculida</taxon>
        <taxon>Parameciidae</taxon>
        <taxon>Paramecium</taxon>
    </lineage>
</organism>
<protein>
    <submittedName>
        <fullName evidence="1">Uncharacterized protein</fullName>
    </submittedName>
</protein>
<reference evidence="1" key="1">
    <citation type="submission" date="2021-01" db="EMBL/GenBank/DDBJ databases">
        <authorList>
            <consortium name="Genoscope - CEA"/>
            <person name="William W."/>
        </authorList>
    </citation>
    <scope>NUCLEOTIDE SEQUENCE</scope>
</reference>
<name>A0A8S1US42_PAROT</name>
<evidence type="ECO:0000313" key="1">
    <source>
        <dbReference type="EMBL" id="CAD8167990.1"/>
    </source>
</evidence>